<reference evidence="2 3" key="1">
    <citation type="journal article" date="2017" name="Antonie Van Leeuwenhoek">
        <title>Phylogenomic resolution of the bacterial genus Pantoea and its relationship with Erwinia and Tatumella.</title>
        <authorList>
            <person name="Palmer M."/>
            <person name="Steenkamp E.T."/>
            <person name="Coetzee M.P."/>
            <person name="Chan W.Y."/>
            <person name="van Zyl E."/>
            <person name="De Maayer P."/>
            <person name="Coutinho T.A."/>
            <person name="Blom J."/>
            <person name="Smits T.H."/>
            <person name="Duffy B."/>
            <person name="Venter S.N."/>
        </authorList>
    </citation>
    <scope>NUCLEOTIDE SEQUENCE [LARGE SCALE GENOMIC DNA]</scope>
    <source>
        <strain evidence="2 3">LMG 2657</strain>
    </source>
</reference>
<accession>A0A1X1EXR8</accession>
<dbReference type="InterPro" id="IPR010195">
    <property type="entry name" value="Uncharacterised_peroxidase-rel"/>
</dbReference>
<dbReference type="PANTHER" id="PTHR35446">
    <property type="entry name" value="SI:CH211-175M2.5"/>
    <property type="match status" value="1"/>
</dbReference>
<organism evidence="2 3">
    <name type="scientific">Pantoea cypripedii</name>
    <name type="common">Pectobacterium cypripedii</name>
    <name type="synonym">Erwinia cypripedii</name>
    <dbReference type="NCBI Taxonomy" id="55209"/>
    <lineage>
        <taxon>Bacteria</taxon>
        <taxon>Pseudomonadati</taxon>
        <taxon>Pseudomonadota</taxon>
        <taxon>Gammaproteobacteria</taxon>
        <taxon>Enterobacterales</taxon>
        <taxon>Erwiniaceae</taxon>
        <taxon>Pantoea</taxon>
    </lineage>
</organism>
<protein>
    <submittedName>
        <fullName evidence="2">Alkylhydroperoxidase</fullName>
    </submittedName>
</protein>
<dbReference type="InterPro" id="IPR029032">
    <property type="entry name" value="AhpD-like"/>
</dbReference>
<dbReference type="EMBL" id="MLJI01000001">
    <property type="protein sequence ID" value="ORM94839.1"/>
    <property type="molecule type" value="Genomic_DNA"/>
</dbReference>
<keyword evidence="3" id="KW-1185">Reference proteome</keyword>
<dbReference type="Gene3D" id="1.20.1290.10">
    <property type="entry name" value="AhpD-like"/>
    <property type="match status" value="1"/>
</dbReference>
<dbReference type="NCBIfam" id="TIGR01926">
    <property type="entry name" value="peroxid_rel"/>
    <property type="match status" value="1"/>
</dbReference>
<dbReference type="Proteomes" id="UP000193749">
    <property type="component" value="Unassembled WGS sequence"/>
</dbReference>
<comment type="caution">
    <text evidence="2">The sequence shown here is derived from an EMBL/GenBank/DDBJ whole genome shotgun (WGS) entry which is preliminary data.</text>
</comment>
<keyword evidence="2" id="KW-0560">Oxidoreductase</keyword>
<dbReference type="Pfam" id="PF02627">
    <property type="entry name" value="CMD"/>
    <property type="match status" value="1"/>
</dbReference>
<name>A0A1X1EXR8_PANCY</name>
<dbReference type="OrthoDB" id="3667834at2"/>
<gene>
    <name evidence="2" type="ORF">HA50_16415</name>
</gene>
<dbReference type="STRING" id="55209.HA50_16415"/>
<keyword evidence="2" id="KW-0575">Peroxidase</keyword>
<dbReference type="RefSeq" id="WP_084876660.1">
    <property type="nucleotide sequence ID" value="NZ_JAGGMY010000001.1"/>
</dbReference>
<dbReference type="GO" id="GO:0051920">
    <property type="term" value="F:peroxiredoxin activity"/>
    <property type="evidence" value="ECO:0007669"/>
    <property type="project" value="InterPro"/>
</dbReference>
<evidence type="ECO:0000313" key="2">
    <source>
        <dbReference type="EMBL" id="ORM94839.1"/>
    </source>
</evidence>
<evidence type="ECO:0000259" key="1">
    <source>
        <dbReference type="Pfam" id="PF02627"/>
    </source>
</evidence>
<evidence type="ECO:0000313" key="3">
    <source>
        <dbReference type="Proteomes" id="UP000193749"/>
    </source>
</evidence>
<dbReference type="InterPro" id="IPR004675">
    <property type="entry name" value="AhpD_core"/>
</dbReference>
<dbReference type="NCBIfam" id="TIGR00778">
    <property type="entry name" value="ahpD_dom"/>
    <property type="match status" value="1"/>
</dbReference>
<sequence>MIPLVSLKPLHWHPYITPVDVAEATPEQLDAMKVTPSNKKISDYVRTLAHDPESYTARTVLFNAIMYVDGGLDRADRELGALGASIVNGCKYCAVVHARRHAQLTKSDALVSALYFDKADTLGPRDAAIYRFARRLSVTPSEATPEDVAALREQGMDDHEIIDLIHAIAIFGWANRLMHVLGHASIEK</sequence>
<dbReference type="PANTHER" id="PTHR35446:SF2">
    <property type="entry name" value="CARBOXYMUCONOLACTONE DECARBOXYLASE-LIKE DOMAIN-CONTAINING PROTEIN"/>
    <property type="match status" value="1"/>
</dbReference>
<proteinExistence type="predicted"/>
<dbReference type="SUPFAM" id="SSF69118">
    <property type="entry name" value="AhpD-like"/>
    <property type="match status" value="1"/>
</dbReference>
<dbReference type="InterPro" id="IPR003779">
    <property type="entry name" value="CMD-like"/>
</dbReference>
<dbReference type="AlphaFoldDB" id="A0A1X1EXR8"/>
<feature type="domain" description="Carboxymuconolactone decarboxylase-like" evidence="1">
    <location>
        <begin position="52"/>
        <end position="108"/>
    </location>
</feature>